<gene>
    <name evidence="1" type="ORF">GWI33_006997</name>
</gene>
<organism evidence="1 2">
    <name type="scientific">Rhynchophorus ferrugineus</name>
    <name type="common">Red palm weevil</name>
    <name type="synonym">Curculio ferrugineus</name>
    <dbReference type="NCBI Taxonomy" id="354439"/>
    <lineage>
        <taxon>Eukaryota</taxon>
        <taxon>Metazoa</taxon>
        <taxon>Ecdysozoa</taxon>
        <taxon>Arthropoda</taxon>
        <taxon>Hexapoda</taxon>
        <taxon>Insecta</taxon>
        <taxon>Pterygota</taxon>
        <taxon>Neoptera</taxon>
        <taxon>Endopterygota</taxon>
        <taxon>Coleoptera</taxon>
        <taxon>Polyphaga</taxon>
        <taxon>Cucujiformia</taxon>
        <taxon>Curculionidae</taxon>
        <taxon>Dryophthorinae</taxon>
        <taxon>Rhynchophorus</taxon>
    </lineage>
</organism>
<name>A0A834IE48_RHYFE</name>
<reference evidence="1" key="1">
    <citation type="submission" date="2020-08" db="EMBL/GenBank/DDBJ databases">
        <title>Genome sequencing and assembly of the red palm weevil Rhynchophorus ferrugineus.</title>
        <authorList>
            <person name="Dias G.B."/>
            <person name="Bergman C.M."/>
            <person name="Manee M."/>
        </authorList>
    </citation>
    <scope>NUCLEOTIDE SEQUENCE</scope>
    <source>
        <strain evidence="1">AA-2017</strain>
        <tissue evidence="1">Whole larva</tissue>
    </source>
</reference>
<evidence type="ECO:0000313" key="2">
    <source>
        <dbReference type="Proteomes" id="UP000625711"/>
    </source>
</evidence>
<dbReference type="Proteomes" id="UP000625711">
    <property type="component" value="Unassembled WGS sequence"/>
</dbReference>
<dbReference type="EMBL" id="JAACXV010000354">
    <property type="protein sequence ID" value="KAF7279602.1"/>
    <property type="molecule type" value="Genomic_DNA"/>
</dbReference>
<evidence type="ECO:0000313" key="1">
    <source>
        <dbReference type="EMBL" id="KAF7279602.1"/>
    </source>
</evidence>
<accession>A0A834IE48</accession>
<comment type="caution">
    <text evidence="1">The sequence shown here is derived from an EMBL/GenBank/DDBJ whole genome shotgun (WGS) entry which is preliminary data.</text>
</comment>
<dbReference type="AlphaFoldDB" id="A0A834IE48"/>
<protein>
    <submittedName>
        <fullName evidence="1">Uncharacterized protein</fullName>
    </submittedName>
</protein>
<proteinExistence type="predicted"/>
<keyword evidence="2" id="KW-1185">Reference proteome</keyword>
<sequence>MKALCPFGGPSRYFCPDLYWSQPHLAKKIQCDRPKSYLKPVVPYRQNIKNNNVNSFSTSTVQPYRPPIQTCSDRKCHAPTVQLDNAKGLARRVACWFPGFLKYLYEIYLFGLPLKPWRILSVTLFLAVKPSGLQIPLGTVPTPAPDVVFDILHSNIHSKGNITGRKRRRNQCLMPGGRIARSYWHHVRLESNNVLNEVMLQLAGPKHLANCRFGFQNVLHVIRNNAPGPDYDLSLRIPARFRCSFFSSFPD</sequence>